<evidence type="ECO:0000313" key="4">
    <source>
        <dbReference type="Proteomes" id="UP000434101"/>
    </source>
</evidence>
<dbReference type="EMBL" id="WUYX01000044">
    <property type="protein sequence ID" value="MXV63283.1"/>
    <property type="molecule type" value="Genomic_DNA"/>
</dbReference>
<dbReference type="InterPro" id="IPR020843">
    <property type="entry name" value="ER"/>
</dbReference>
<dbReference type="PANTHER" id="PTHR43205:SF7">
    <property type="entry name" value="PROSTAGLANDIN REDUCTASE 1"/>
    <property type="match status" value="1"/>
</dbReference>
<comment type="caution">
    <text evidence="3">The sequence shown here is derived from an EMBL/GenBank/DDBJ whole genome shotgun (WGS) entry which is preliminary data.</text>
</comment>
<dbReference type="InterPro" id="IPR011032">
    <property type="entry name" value="GroES-like_sf"/>
</dbReference>
<keyword evidence="1" id="KW-0560">Oxidoreductase</keyword>
<name>A0A6B0VQ38_9EURY</name>
<dbReference type="FunFam" id="3.40.50.720:FF:000121">
    <property type="entry name" value="Prostaglandin reductase 2"/>
    <property type="match status" value="1"/>
</dbReference>
<dbReference type="Pfam" id="PF00107">
    <property type="entry name" value="ADH_zinc_N"/>
    <property type="match status" value="1"/>
</dbReference>
<dbReference type="AlphaFoldDB" id="A0A6B0VQ38"/>
<evidence type="ECO:0000256" key="1">
    <source>
        <dbReference type="ARBA" id="ARBA00023002"/>
    </source>
</evidence>
<organism evidence="3 4">
    <name type="scientific">Natronorubrum halalkaliphilum</name>
    <dbReference type="NCBI Taxonomy" id="2691917"/>
    <lineage>
        <taxon>Archaea</taxon>
        <taxon>Methanobacteriati</taxon>
        <taxon>Methanobacteriota</taxon>
        <taxon>Stenosarchaea group</taxon>
        <taxon>Halobacteria</taxon>
        <taxon>Halobacteriales</taxon>
        <taxon>Natrialbaceae</taxon>
        <taxon>Natronorubrum</taxon>
    </lineage>
</organism>
<dbReference type="InterPro" id="IPR041694">
    <property type="entry name" value="ADH_N_2"/>
</dbReference>
<dbReference type="SUPFAM" id="SSF50129">
    <property type="entry name" value="GroES-like"/>
    <property type="match status" value="2"/>
</dbReference>
<dbReference type="InterPro" id="IPR013149">
    <property type="entry name" value="ADH-like_C"/>
</dbReference>
<dbReference type="Proteomes" id="UP000434101">
    <property type="component" value="Unassembled WGS sequence"/>
</dbReference>
<dbReference type="SMART" id="SM00829">
    <property type="entry name" value="PKS_ER"/>
    <property type="match status" value="1"/>
</dbReference>
<dbReference type="InterPro" id="IPR036291">
    <property type="entry name" value="NAD(P)-bd_dom_sf"/>
</dbReference>
<dbReference type="InterPro" id="IPR045010">
    <property type="entry name" value="MDR_fam"/>
</dbReference>
<dbReference type="Pfam" id="PF16884">
    <property type="entry name" value="ADH_N_2"/>
    <property type="match status" value="1"/>
</dbReference>
<dbReference type="OrthoDB" id="10249at2157"/>
<dbReference type="RefSeq" id="WP_160066101.1">
    <property type="nucleotide sequence ID" value="NZ_WUYX01000044.1"/>
</dbReference>
<evidence type="ECO:0000259" key="2">
    <source>
        <dbReference type="SMART" id="SM00829"/>
    </source>
</evidence>
<reference evidence="3 4" key="1">
    <citation type="submission" date="2020-01" db="EMBL/GenBank/DDBJ databases">
        <title>Natronorubrum sp. JWXQ-INN 674 isolated from Inner Mongolia Autonomous Region of China.</title>
        <authorList>
            <person name="Xue Q."/>
        </authorList>
    </citation>
    <scope>NUCLEOTIDE SEQUENCE [LARGE SCALE GENOMIC DNA]</scope>
    <source>
        <strain evidence="3 4">JWXQ-INN-674</strain>
    </source>
</reference>
<sequence>MAETRQWRLESRPVGEPTHENFELVTVDRPDPGPNEVLVETLYQSVDPYMRGRMRDAESYAEPWDVGDPMKAGVVGEVLESNADAFEAGDVVTGELNWAEHAVADAGELRRVNPDHGPISTALGVLGMPGVTAYWGLNDVGNPKPGDTVVVSAAAGAVGSVVGQLARLGGARVVGTAGSEEKIDWLTDDLGFDAAINYKETDDLSAAIDDACPDGVDVYFDNVGGPITDAVWPRLNVDARIAICGQIALYNATEVPTGPRKLAKLIESRAKVEGFLVSDYEHRWGEALERLSTFIRNDDLRYRENIVDGFENAPDAFLGLFEGENAGKQLVKVGEYDG</sequence>
<dbReference type="SUPFAM" id="SSF51735">
    <property type="entry name" value="NAD(P)-binding Rossmann-fold domains"/>
    <property type="match status" value="1"/>
</dbReference>
<proteinExistence type="predicted"/>
<protein>
    <submittedName>
        <fullName evidence="3">Zinc-binding dehydrogenase</fullName>
    </submittedName>
</protein>
<dbReference type="CDD" id="cd05288">
    <property type="entry name" value="PGDH"/>
    <property type="match status" value="1"/>
</dbReference>
<keyword evidence="4" id="KW-1185">Reference proteome</keyword>
<dbReference type="Gene3D" id="3.90.180.10">
    <property type="entry name" value="Medium-chain alcohol dehydrogenases, catalytic domain"/>
    <property type="match status" value="1"/>
</dbReference>
<dbReference type="GO" id="GO:0016628">
    <property type="term" value="F:oxidoreductase activity, acting on the CH-CH group of donors, NAD or NADP as acceptor"/>
    <property type="evidence" value="ECO:0007669"/>
    <property type="project" value="InterPro"/>
</dbReference>
<gene>
    <name evidence="3" type="ORF">GS429_14650</name>
</gene>
<evidence type="ECO:0000313" key="3">
    <source>
        <dbReference type="EMBL" id="MXV63283.1"/>
    </source>
</evidence>
<accession>A0A6B0VQ38</accession>
<feature type="domain" description="Enoyl reductase (ER)" evidence="2">
    <location>
        <begin position="17"/>
        <end position="331"/>
    </location>
</feature>
<dbReference type="Gene3D" id="3.40.50.720">
    <property type="entry name" value="NAD(P)-binding Rossmann-like Domain"/>
    <property type="match status" value="1"/>
</dbReference>
<dbReference type="PANTHER" id="PTHR43205">
    <property type="entry name" value="PROSTAGLANDIN REDUCTASE"/>
    <property type="match status" value="1"/>
</dbReference>